<keyword evidence="1" id="KW-1133">Transmembrane helix</keyword>
<sequence length="109" mass="12477">MKNKKYLKTKEGGMSILGALVVGILIVLALSYFNINIRSVVESPTGQENVTYVKDTAKSFWTKYLAEPALYLWNDVWVNIFWKGFISNMERIRDGKPTDLDNAAQRIKM</sequence>
<keyword evidence="1" id="KW-0472">Membrane</keyword>
<name>A0A0G0TY72_9BACT</name>
<dbReference type="AlphaFoldDB" id="A0A0G0TY72"/>
<reference evidence="2 3" key="1">
    <citation type="journal article" date="2015" name="Nature">
        <title>rRNA introns, odd ribosomes, and small enigmatic genomes across a large radiation of phyla.</title>
        <authorList>
            <person name="Brown C.T."/>
            <person name="Hug L.A."/>
            <person name="Thomas B.C."/>
            <person name="Sharon I."/>
            <person name="Castelle C.J."/>
            <person name="Singh A."/>
            <person name="Wilkins M.J."/>
            <person name="Williams K.H."/>
            <person name="Banfield J.F."/>
        </authorList>
    </citation>
    <scope>NUCLEOTIDE SEQUENCE [LARGE SCALE GENOMIC DNA]</scope>
</reference>
<evidence type="ECO:0000256" key="1">
    <source>
        <dbReference type="SAM" id="Phobius"/>
    </source>
</evidence>
<comment type="caution">
    <text evidence="2">The sequence shown here is derived from an EMBL/GenBank/DDBJ whole genome shotgun (WGS) entry which is preliminary data.</text>
</comment>
<keyword evidence="1" id="KW-0812">Transmembrane</keyword>
<gene>
    <name evidence="2" type="ORF">UT78_C0012G0008</name>
</gene>
<organism evidence="2 3">
    <name type="scientific">Candidatus Nomurabacteria bacterium GW2011_GWF2_40_12</name>
    <dbReference type="NCBI Taxonomy" id="1618776"/>
    <lineage>
        <taxon>Bacteria</taxon>
        <taxon>Candidatus Nomuraibacteriota</taxon>
    </lineage>
</organism>
<evidence type="ECO:0000313" key="3">
    <source>
        <dbReference type="Proteomes" id="UP000034301"/>
    </source>
</evidence>
<dbReference type="EMBL" id="LBYC01000012">
    <property type="protein sequence ID" value="KKR42937.1"/>
    <property type="molecule type" value="Genomic_DNA"/>
</dbReference>
<protein>
    <submittedName>
        <fullName evidence="2">Uncharacterized protein</fullName>
    </submittedName>
</protein>
<accession>A0A0G0TY72</accession>
<dbReference type="Proteomes" id="UP000034301">
    <property type="component" value="Unassembled WGS sequence"/>
</dbReference>
<feature type="transmembrane region" description="Helical" evidence="1">
    <location>
        <begin position="12"/>
        <end position="33"/>
    </location>
</feature>
<proteinExistence type="predicted"/>
<evidence type="ECO:0000313" key="2">
    <source>
        <dbReference type="EMBL" id="KKR42937.1"/>
    </source>
</evidence>